<name>A0A0N4UHR4_DRAME</name>
<sequence>MASEIRGNFLFLLTIFSANSLVDLPLAPYNIKIFCYTGQSRSNLSHNSVECPSSSTSCGFFQLRLKQNSEPVDIFECIDSSILFNENDEHEEERGKLFAMLCNEIARCHSIDLAEFNPDFIKYLLTIINIDIQSLDEKHIKFCCAIDYTILQQIISSGTNKLPLSTNGQKYCCDKACRNGALGCLTFVKNTSADFDDPFFIQPAYEAYSVQRRQISESKDSCHCVYRHFNDEIYRYCLMIKDKKNVEQCYYGTGFRICCCLRDEGFSFFILKKFNFNKNFQLKNENKNIIKGLEWLSGLLLAFCMSDKRMIEFYCLQE</sequence>
<keyword evidence="1" id="KW-0732">Signal</keyword>
<evidence type="ECO:0000313" key="2">
    <source>
        <dbReference type="EMBL" id="VDN59864.1"/>
    </source>
</evidence>
<dbReference type="OrthoDB" id="5841843at2759"/>
<dbReference type="STRING" id="318479.A0A0N4UHR4"/>
<dbReference type="WBParaSite" id="DME_0000710701-mRNA-1">
    <property type="protein sequence ID" value="DME_0000710701-mRNA-1"/>
    <property type="gene ID" value="DME_0000710701"/>
</dbReference>
<evidence type="ECO:0000313" key="3">
    <source>
        <dbReference type="Proteomes" id="UP000038040"/>
    </source>
</evidence>
<keyword evidence="4" id="KW-1185">Reference proteome</keyword>
<dbReference type="EMBL" id="UYYG01001193">
    <property type="protein sequence ID" value="VDN59864.1"/>
    <property type="molecule type" value="Genomic_DNA"/>
</dbReference>
<evidence type="ECO:0000256" key="1">
    <source>
        <dbReference type="SAM" id="SignalP"/>
    </source>
</evidence>
<protein>
    <submittedName>
        <fullName evidence="5">DB domain-containing protein</fullName>
    </submittedName>
</protein>
<feature type="chain" id="PRO_5041161649" evidence="1">
    <location>
        <begin position="21"/>
        <end position="318"/>
    </location>
</feature>
<dbReference type="Proteomes" id="UP000038040">
    <property type="component" value="Unplaced"/>
</dbReference>
<gene>
    <name evidence="2" type="ORF">DME_LOCUS9837</name>
</gene>
<organism evidence="3 5">
    <name type="scientific">Dracunculus medinensis</name>
    <name type="common">Guinea worm</name>
    <dbReference type="NCBI Taxonomy" id="318479"/>
    <lineage>
        <taxon>Eukaryota</taxon>
        <taxon>Metazoa</taxon>
        <taxon>Ecdysozoa</taxon>
        <taxon>Nematoda</taxon>
        <taxon>Chromadorea</taxon>
        <taxon>Rhabditida</taxon>
        <taxon>Spirurina</taxon>
        <taxon>Dracunculoidea</taxon>
        <taxon>Dracunculidae</taxon>
        <taxon>Dracunculus</taxon>
    </lineage>
</organism>
<accession>A0A0N4UHR4</accession>
<proteinExistence type="predicted"/>
<feature type="signal peptide" evidence="1">
    <location>
        <begin position="1"/>
        <end position="20"/>
    </location>
</feature>
<reference evidence="5" key="1">
    <citation type="submission" date="2017-02" db="UniProtKB">
        <authorList>
            <consortium name="WormBaseParasite"/>
        </authorList>
    </citation>
    <scope>IDENTIFICATION</scope>
</reference>
<evidence type="ECO:0000313" key="5">
    <source>
        <dbReference type="WBParaSite" id="DME_0000710701-mRNA-1"/>
    </source>
</evidence>
<reference evidence="2 4" key="2">
    <citation type="submission" date="2018-11" db="EMBL/GenBank/DDBJ databases">
        <authorList>
            <consortium name="Pathogen Informatics"/>
        </authorList>
    </citation>
    <scope>NUCLEOTIDE SEQUENCE [LARGE SCALE GENOMIC DNA]</scope>
</reference>
<dbReference type="Proteomes" id="UP000274756">
    <property type="component" value="Unassembled WGS sequence"/>
</dbReference>
<evidence type="ECO:0000313" key="4">
    <source>
        <dbReference type="Proteomes" id="UP000274756"/>
    </source>
</evidence>
<dbReference type="AlphaFoldDB" id="A0A0N4UHR4"/>